<feature type="compositionally biased region" description="Polar residues" evidence="1">
    <location>
        <begin position="144"/>
        <end position="154"/>
    </location>
</feature>
<accession>A0A1M6L0D5</accession>
<dbReference type="EMBL" id="FQZQ01000011">
    <property type="protein sequence ID" value="SHJ64637.1"/>
    <property type="molecule type" value="Genomic_DNA"/>
</dbReference>
<feature type="domain" description="SnoaL-like" evidence="2">
    <location>
        <begin position="20"/>
        <end position="75"/>
    </location>
</feature>
<dbReference type="Gene3D" id="3.10.450.50">
    <property type="match status" value="1"/>
</dbReference>
<proteinExistence type="predicted"/>
<dbReference type="SUPFAM" id="SSF54427">
    <property type="entry name" value="NTF2-like"/>
    <property type="match status" value="1"/>
</dbReference>
<protein>
    <recommendedName>
        <fullName evidence="2">SnoaL-like domain-containing protein</fullName>
    </recommendedName>
</protein>
<evidence type="ECO:0000313" key="4">
    <source>
        <dbReference type="Proteomes" id="UP000183982"/>
    </source>
</evidence>
<dbReference type="InterPro" id="IPR011944">
    <property type="entry name" value="Steroid_delta5-4_isomerase"/>
</dbReference>
<name>A0A1M6L0D5_9RHOB</name>
<evidence type="ECO:0000313" key="3">
    <source>
        <dbReference type="EMBL" id="SHJ64637.1"/>
    </source>
</evidence>
<dbReference type="NCBIfam" id="TIGR02246">
    <property type="entry name" value="SgcJ/EcaC family oxidoreductase"/>
    <property type="match status" value="1"/>
</dbReference>
<keyword evidence="4" id="KW-1185">Reference proteome</keyword>
<dbReference type="AlphaFoldDB" id="A0A1M6L0D5"/>
<evidence type="ECO:0000259" key="2">
    <source>
        <dbReference type="Pfam" id="PF12680"/>
    </source>
</evidence>
<reference evidence="4" key="1">
    <citation type="submission" date="2016-11" db="EMBL/GenBank/DDBJ databases">
        <authorList>
            <person name="Varghese N."/>
            <person name="Submissions S."/>
        </authorList>
    </citation>
    <scope>NUCLEOTIDE SEQUENCE [LARGE SCALE GENOMIC DNA]</scope>
    <source>
        <strain evidence="4">DSM 100564</strain>
    </source>
</reference>
<organism evidence="3 4">
    <name type="scientific">Shimia gijangensis</name>
    <dbReference type="NCBI Taxonomy" id="1470563"/>
    <lineage>
        <taxon>Bacteria</taxon>
        <taxon>Pseudomonadati</taxon>
        <taxon>Pseudomonadota</taxon>
        <taxon>Alphaproteobacteria</taxon>
        <taxon>Rhodobacterales</taxon>
        <taxon>Roseobacteraceae</taxon>
    </lineage>
</organism>
<dbReference type="InterPro" id="IPR037401">
    <property type="entry name" value="SnoaL-like"/>
</dbReference>
<gene>
    <name evidence="3" type="ORF">SAMN05444000_11145</name>
</gene>
<dbReference type="InterPro" id="IPR032710">
    <property type="entry name" value="NTF2-like_dom_sf"/>
</dbReference>
<dbReference type="Proteomes" id="UP000183982">
    <property type="component" value="Unassembled WGS sequence"/>
</dbReference>
<sequence length="181" mass="19401">MKRKHFDMTNQTAIKKVAADYTAAWNSKSADAVASFYAENGDIIINKGDPWNGRSRVRDMAAGFYADVPDLTLTCVAPAPMPSLSGHSPAMMPQPETLSRCMGGRNGKLATVPLSTRRAVGLTQKITPVRSKANKKLGNRVKPISQNSSCTPSVRHQDLISIPTAVRAAPARYSPKAAPAP</sequence>
<evidence type="ECO:0000256" key="1">
    <source>
        <dbReference type="SAM" id="MobiDB-lite"/>
    </source>
</evidence>
<feature type="region of interest" description="Disordered" evidence="1">
    <location>
        <begin position="132"/>
        <end position="156"/>
    </location>
</feature>
<dbReference type="Pfam" id="PF12680">
    <property type="entry name" value="SnoaL_2"/>
    <property type="match status" value="1"/>
</dbReference>